<evidence type="ECO:0008006" key="3">
    <source>
        <dbReference type="Google" id="ProtNLM"/>
    </source>
</evidence>
<protein>
    <recommendedName>
        <fullName evidence="3">FAD dependent oxidoreductase domain-containing protein</fullName>
    </recommendedName>
</protein>
<gene>
    <name evidence="1" type="ORF">MICAB_5940016</name>
</gene>
<dbReference type="Pfam" id="PF13450">
    <property type="entry name" value="NAD_binding_8"/>
    <property type="match status" value="1"/>
</dbReference>
<dbReference type="Gene3D" id="3.50.50.60">
    <property type="entry name" value="FAD/NAD(P)-binding domain"/>
    <property type="match status" value="1"/>
</dbReference>
<accession>I4FUA8</accession>
<dbReference type="AlphaFoldDB" id="I4FUA8"/>
<dbReference type="EMBL" id="CAII01000550">
    <property type="protein sequence ID" value="CCH99233.1"/>
    <property type="molecule type" value="Genomic_DNA"/>
</dbReference>
<dbReference type="InterPro" id="IPR036188">
    <property type="entry name" value="FAD/NAD-bd_sf"/>
</dbReference>
<organism evidence="1 2">
    <name type="scientific">Microcystis aeruginosa PCC 9717</name>
    <dbReference type="NCBI Taxonomy" id="1160286"/>
    <lineage>
        <taxon>Bacteria</taxon>
        <taxon>Bacillati</taxon>
        <taxon>Cyanobacteriota</taxon>
        <taxon>Cyanophyceae</taxon>
        <taxon>Oscillatoriophycideae</taxon>
        <taxon>Chroococcales</taxon>
        <taxon>Microcystaceae</taxon>
        <taxon>Microcystis</taxon>
    </lineage>
</organism>
<reference evidence="1 2" key="1">
    <citation type="submission" date="2012-04" db="EMBL/GenBank/DDBJ databases">
        <authorList>
            <person name="Genoscope - CEA"/>
        </authorList>
    </citation>
    <scope>NUCLEOTIDE SEQUENCE [LARGE SCALE GENOMIC DNA]</scope>
    <source>
        <strain evidence="1 2">9717</strain>
    </source>
</reference>
<evidence type="ECO:0000313" key="1">
    <source>
        <dbReference type="EMBL" id="CCH99233.1"/>
    </source>
</evidence>
<dbReference type="SUPFAM" id="SSF51905">
    <property type="entry name" value="FAD/NAD(P)-binding domain"/>
    <property type="match status" value="1"/>
</dbReference>
<dbReference type="HOGENOM" id="CLU_2700608_0_0_3"/>
<dbReference type="Proteomes" id="UP000003172">
    <property type="component" value="Unassembled WGS sequence"/>
</dbReference>
<comment type="caution">
    <text evidence="1">The sequence shown here is derived from an EMBL/GenBank/DDBJ whole genome shotgun (WGS) entry which is preliminary data.</text>
</comment>
<name>I4FUA8_MICAE</name>
<evidence type="ECO:0000313" key="2">
    <source>
        <dbReference type="Proteomes" id="UP000003172"/>
    </source>
</evidence>
<proteinExistence type="predicted"/>
<sequence length="73" mass="7726">MSQSQTGVKLVDWQTVSQTNYDAVIVGGGIAGAITAKQLSEQGKRVLVRLFVTCYGSIGGHKSTKSLSGKRLN</sequence>